<dbReference type="Proteomes" id="UP001589776">
    <property type="component" value="Unassembled WGS sequence"/>
</dbReference>
<gene>
    <name evidence="1" type="ORF">ACFFK0_26155</name>
</gene>
<reference evidence="1 2" key="1">
    <citation type="submission" date="2024-09" db="EMBL/GenBank/DDBJ databases">
        <authorList>
            <person name="Sun Q."/>
            <person name="Mori K."/>
        </authorList>
    </citation>
    <scope>NUCLEOTIDE SEQUENCE [LARGE SCALE GENOMIC DNA]</scope>
    <source>
        <strain evidence="1 2">CCM 7759</strain>
    </source>
</reference>
<dbReference type="EMBL" id="JBHLWN010000105">
    <property type="protein sequence ID" value="MFC0215885.1"/>
    <property type="molecule type" value="Genomic_DNA"/>
</dbReference>
<evidence type="ECO:0000313" key="2">
    <source>
        <dbReference type="Proteomes" id="UP001589776"/>
    </source>
</evidence>
<sequence length="93" mass="10705">MNTARQPRHELLLFSEVPSFSGTWSILYSADAKRTICVYQHIQLMVEVETGDAFHQYLLLSEITDWIREYPESMTAQLLLELCGGDANQARQK</sequence>
<dbReference type="RefSeq" id="WP_377473503.1">
    <property type="nucleotide sequence ID" value="NZ_JBHLWN010000105.1"/>
</dbReference>
<evidence type="ECO:0000313" key="1">
    <source>
        <dbReference type="EMBL" id="MFC0215885.1"/>
    </source>
</evidence>
<comment type="caution">
    <text evidence="1">The sequence shown here is derived from an EMBL/GenBank/DDBJ whole genome shotgun (WGS) entry which is preliminary data.</text>
</comment>
<organism evidence="1 2">
    <name type="scientific">Paenibacillus chartarius</name>
    <dbReference type="NCBI Taxonomy" id="747481"/>
    <lineage>
        <taxon>Bacteria</taxon>
        <taxon>Bacillati</taxon>
        <taxon>Bacillota</taxon>
        <taxon>Bacilli</taxon>
        <taxon>Bacillales</taxon>
        <taxon>Paenibacillaceae</taxon>
        <taxon>Paenibacillus</taxon>
    </lineage>
</organism>
<accession>A0ABV6DTA3</accession>
<proteinExistence type="predicted"/>
<keyword evidence="2" id="KW-1185">Reference proteome</keyword>
<name>A0ABV6DTA3_9BACL</name>
<protein>
    <submittedName>
        <fullName evidence="1">Uncharacterized protein</fullName>
    </submittedName>
</protein>